<reference evidence="1 2" key="1">
    <citation type="journal article" date="2022" name="New Phytol.">
        <title>Ecological generalism drives hyperdiversity of secondary metabolite gene clusters in xylarialean endophytes.</title>
        <authorList>
            <person name="Franco M.E.E."/>
            <person name="Wisecaver J.H."/>
            <person name="Arnold A.E."/>
            <person name="Ju Y.M."/>
            <person name="Slot J.C."/>
            <person name="Ahrendt S."/>
            <person name="Moore L.P."/>
            <person name="Eastman K.E."/>
            <person name="Scott K."/>
            <person name="Konkel Z."/>
            <person name="Mondo S.J."/>
            <person name="Kuo A."/>
            <person name="Hayes R.D."/>
            <person name="Haridas S."/>
            <person name="Andreopoulos B."/>
            <person name="Riley R."/>
            <person name="LaButti K."/>
            <person name="Pangilinan J."/>
            <person name="Lipzen A."/>
            <person name="Amirebrahimi M."/>
            <person name="Yan J."/>
            <person name="Adam C."/>
            <person name="Keymanesh K."/>
            <person name="Ng V."/>
            <person name="Louie K."/>
            <person name="Northen T."/>
            <person name="Drula E."/>
            <person name="Henrissat B."/>
            <person name="Hsieh H.M."/>
            <person name="Youens-Clark K."/>
            <person name="Lutzoni F."/>
            <person name="Miadlikowska J."/>
            <person name="Eastwood D.C."/>
            <person name="Hamelin R.C."/>
            <person name="Grigoriev I.V."/>
            <person name="U'Ren J.M."/>
        </authorList>
    </citation>
    <scope>NUCLEOTIDE SEQUENCE [LARGE SCALE GENOMIC DNA]</scope>
    <source>
        <strain evidence="1 2">ER1909</strain>
    </source>
</reference>
<comment type="caution">
    <text evidence="1">The sequence shown here is derived from an EMBL/GenBank/DDBJ whole genome shotgun (WGS) entry which is preliminary data.</text>
</comment>
<keyword evidence="2" id="KW-1185">Reference proteome</keyword>
<organism evidence="1 2">
    <name type="scientific">Hypoxylon rubiginosum</name>
    <dbReference type="NCBI Taxonomy" id="110542"/>
    <lineage>
        <taxon>Eukaryota</taxon>
        <taxon>Fungi</taxon>
        <taxon>Dikarya</taxon>
        <taxon>Ascomycota</taxon>
        <taxon>Pezizomycotina</taxon>
        <taxon>Sordariomycetes</taxon>
        <taxon>Xylariomycetidae</taxon>
        <taxon>Xylariales</taxon>
        <taxon>Hypoxylaceae</taxon>
        <taxon>Hypoxylon</taxon>
    </lineage>
</organism>
<sequence length="540" mass="59050">MSRLSVALPFLRVCGGPTISVKLPSLHTYIYRTYPSIMRLSNIVRLTLGVLYHSTATTGSKLLSGGTIVAFDHDTGLFNIIRNGSLLIIEDRIGEILDTASPGGIPDDTELVDCTNKIITPGFIDTHRHGWQTVYKTLGSNTTLAEYATRYGAPAGLRLFTPEDLYISQLTGIYEALAAGVTTILDHAHHTWTRDHAGAGWQASVDSGARIFFAYGFQNTTTDFQIPQQMDHWRELATSASTNLATLCMAYDDFTDSPESITKTAVDFAKENNVPVVTTHHVEGPWGFGNTPEDIYRAGLLNSSVKVVISHSAFLTARGAQLLRNTNQHIAITAESEMHYGHVHSTTHLILDQASLGVDTHFTFSTDILTQARIWLQRVRERLYSHTVAYRWEIPNSNPMSVNQAFLLATRQGGLALGREDLGVITPGAKADLVVWDGRSPAMLGWADPIAAVILHASVGDIDHVLVNGEFVKRDKKLVVEGYEGVQERFLEAAGRIQTKLKETPLPQLVGAFLTGYPYGAVQQADAQRGDGTGYGPSYA</sequence>
<evidence type="ECO:0000313" key="1">
    <source>
        <dbReference type="EMBL" id="KAI6080873.1"/>
    </source>
</evidence>
<evidence type="ECO:0000313" key="2">
    <source>
        <dbReference type="Proteomes" id="UP001497680"/>
    </source>
</evidence>
<gene>
    <name evidence="1" type="ORF">F4821DRAFT_250581</name>
</gene>
<keyword evidence="1" id="KW-0378">Hydrolase</keyword>
<dbReference type="Proteomes" id="UP001497680">
    <property type="component" value="Unassembled WGS sequence"/>
</dbReference>
<protein>
    <submittedName>
        <fullName evidence="1">Metallo-dependent hydrolase</fullName>
    </submittedName>
</protein>
<proteinExistence type="predicted"/>
<name>A0ACC0CKK9_9PEZI</name>
<accession>A0ACC0CKK9</accession>
<dbReference type="EMBL" id="MU394418">
    <property type="protein sequence ID" value="KAI6080873.1"/>
    <property type="molecule type" value="Genomic_DNA"/>
</dbReference>